<protein>
    <submittedName>
        <fullName evidence="1">Uncharacterized protein</fullName>
    </submittedName>
</protein>
<sequence length="913" mass="99014">MAYIVKGDLDAKQQITVQGKTVGVNFTTTDNSAVYSADTSGHVDLPITTSSDVDYIFKQLPLSQYGAINSVPLGVAGTFDGGSTIPYYSSMPVLLENDGTLAFLRPGSNGSTINYYYTYINTPDSSTVPNTTIRKYYEGPSKKIVFYDSYTKDTLIYEDIDNHIIHLVLTNGTLDKNSHQEGTFSNTLIPYNILTALKVGSYVYIIALYNTAYNLNNPVSINYNIADPLQFVFYRVPVSEIQAGTINTVQQVTGINGTTMYGDVISSSNAVKIADAWGSTTASATKSFMKYDSGIPGLSPFTYSIIGTGKAYFDGTNIIFSFYTNGYCVNNTRRTDTMYGMTITYNTTNNTYTHDLTSTPLVCTGGISGSLTWSNPYSINSSKIAGIGADISDGWSSAWYITDSGIQYTVKEKYVLHDYYIITRCTIPNFTNKADAYKIRSKQLSMTSRSNVMGDFASRVGDQLVGGSPLSPTRIMFTGTGSYQGTQYTKYKRGIADIGSTRTYTYNSFDRGTITGYAPQNFRVPLSDTNENLTRSKISFCDAAGNISMYGCVFSEDIMLTTGYKLDASTLTYDKTVSIDNSTLVALKNSIISTSGIDSANAKVGLYFSPDTSFCKSIACVVSKNTSPDGGNVLFATVDCTMVNNVVTVANLNTIFYTGSFPTMQSVLISSEMLAKSGLSCVKYSDFTYISFSGLNAYGTPGDSAELSGCGVVNGNTISNVTVSQSYHASGIATNAREYSYIPNVGFGYYIYANNDRGTKLIFKNCGNTLAQFNSNISPGTGTDIVILAQDVVQGFYLYFTEVTPLFMGGQYFDVPISTVDLNAVTSNPGNKTFYIYIQLILGTPTYVASLTEIPETAINMFIGTIQTDGTKVSALNISKVSRFDVYRPSLTQIGSGFPVSSGNPQQTGTINW</sequence>
<evidence type="ECO:0000313" key="1">
    <source>
        <dbReference type="EMBL" id="AQW88667.1"/>
    </source>
</evidence>
<dbReference type="OrthoDB" id="29495at10239"/>
<organism evidence="1 2">
    <name type="scientific">Serratia phage BF</name>
    <dbReference type="NCBI Taxonomy" id="1962671"/>
    <lineage>
        <taxon>Viruses</taxon>
        <taxon>Duplodnaviria</taxon>
        <taxon>Heunggongvirae</taxon>
        <taxon>Uroviricota</taxon>
        <taxon>Caudoviricetes</taxon>
        <taxon>Eneladusvirus</taxon>
        <taxon>Eneladusvirus BF</taxon>
    </lineage>
</organism>
<reference evidence="1" key="1">
    <citation type="submission" date="2017-02" db="EMBL/GenBank/DDBJ databases">
        <title>Genome sequence of Serratia marcescens phage BF.</title>
        <authorList>
            <person name="Casey E."/>
            <person name="Fitzgerald B."/>
            <person name="Mahony J."/>
            <person name="Lugli G."/>
            <person name="Ventura M."/>
            <person name="van Sinderen D."/>
        </authorList>
    </citation>
    <scope>NUCLEOTIDE SEQUENCE [LARGE SCALE GENOMIC DNA]</scope>
</reference>
<dbReference type="Proteomes" id="UP000221837">
    <property type="component" value="Genome"/>
</dbReference>
<dbReference type="EMBL" id="KY630187">
    <property type="protein sequence ID" value="AQW88667.1"/>
    <property type="molecule type" value="Genomic_DNA"/>
</dbReference>
<accession>A0A1S6UAF1</accession>
<name>A0A1S6UAF1_9CAUD</name>
<proteinExistence type="predicted"/>
<evidence type="ECO:0000313" key="2">
    <source>
        <dbReference type="Proteomes" id="UP000221837"/>
    </source>
</evidence>
<keyword evidence="2" id="KW-1185">Reference proteome</keyword>
<gene>
    <name evidence="1" type="ORF">BF_0142</name>
</gene>